<protein>
    <recommendedName>
        <fullName evidence="9">Transcription factor domain-containing protein</fullName>
    </recommendedName>
</protein>
<reference evidence="7 8" key="1">
    <citation type="journal article" date="2015" name="Genome Biol. Evol.">
        <title>Phylogenomic analyses indicate that early fungi evolved digesting cell walls of algal ancestors of land plants.</title>
        <authorList>
            <person name="Chang Y."/>
            <person name="Wang S."/>
            <person name="Sekimoto S."/>
            <person name="Aerts A.L."/>
            <person name="Choi C."/>
            <person name="Clum A."/>
            <person name="LaButti K.M."/>
            <person name="Lindquist E.A."/>
            <person name="Yee Ngan C."/>
            <person name="Ohm R.A."/>
            <person name="Salamov A.A."/>
            <person name="Grigoriev I.V."/>
            <person name="Spatafora J.W."/>
            <person name="Berbee M.L."/>
        </authorList>
    </citation>
    <scope>NUCLEOTIDE SEQUENCE [LARGE SCALE GENOMIC DNA]</scope>
    <source>
        <strain evidence="7 8">NRRL 28638</strain>
    </source>
</reference>
<organism evidence="7 8">
    <name type="scientific">Conidiobolus coronatus (strain ATCC 28846 / CBS 209.66 / NRRL 28638)</name>
    <name type="common">Delacroixia coronata</name>
    <dbReference type="NCBI Taxonomy" id="796925"/>
    <lineage>
        <taxon>Eukaryota</taxon>
        <taxon>Fungi</taxon>
        <taxon>Fungi incertae sedis</taxon>
        <taxon>Zoopagomycota</taxon>
        <taxon>Entomophthoromycotina</taxon>
        <taxon>Entomophthoromycetes</taxon>
        <taxon>Entomophthorales</taxon>
        <taxon>Ancylistaceae</taxon>
        <taxon>Conidiobolus</taxon>
    </lineage>
</organism>
<evidence type="ECO:0000256" key="2">
    <source>
        <dbReference type="ARBA" id="ARBA00022833"/>
    </source>
</evidence>
<evidence type="ECO:0000256" key="3">
    <source>
        <dbReference type="ARBA" id="ARBA00023015"/>
    </source>
</evidence>
<keyword evidence="2" id="KW-0862">Zinc</keyword>
<keyword evidence="1" id="KW-0479">Metal-binding</keyword>
<sequence>MPKDPNLNSTKKYKRFKFVPGIDGLSGLPSINFIIDTNNDAQTFYYKQGRMDKFFDTKSTIKMNSVSISKPKASQKQATKYKKKQDWIVCENCLPSQMPLSSKQSFFRNFLDKSIQNPNSLYCIETFLPSQDIRWINLMNEHSSNNKFNLNFPQQYFRGCATDVAKIPNPQPNLNLSRVDFRAFETHLLQLYFNHVHPFLTLVHPGLLYLKLSRPKLDEETQLLTWSILAIATKYLHIKPFHGVEDPLLACQYYQQKAIGLYTKLLDRPSLTILQVTILLPNLEYQKSPDYYATGWDVVNKLKLQEKFLIPKEEIIKTRPPLIGNEINEEYMTWEENVMIWSCFIFKTLFLSAGCVITIDSEEFYTSPHIVSAMDALFSGPVSSTILGDEKYQKFWYLHHSIAPTLAQIIVNNKRMKSISSEGLRPSKKDLEELRRIKLKLNSWLKNLDDYQYQSELPTKDVLMVGLLLQHYHFCNIFLFLPYIPHPDEVGNFLYYMNRRNMASLIRSIMTLSFYASAQNQLFFVYGSASRFYIYLMTLAVSKILKRIWDLTSTDAPDNLDYKARSFFDSAIPLLTNSLKGVLGFEFFQFANQTLIERLAMTWIKFYRTDWSDIFMAPKQIGKKPKLGNGILKDIM</sequence>
<dbReference type="CDD" id="cd12148">
    <property type="entry name" value="fungal_TF_MHR"/>
    <property type="match status" value="1"/>
</dbReference>
<proteinExistence type="predicted"/>
<keyword evidence="4" id="KW-0238">DNA-binding</keyword>
<dbReference type="AlphaFoldDB" id="A0A137P2V4"/>
<evidence type="ECO:0000256" key="6">
    <source>
        <dbReference type="ARBA" id="ARBA00023242"/>
    </source>
</evidence>
<dbReference type="PANTHER" id="PTHR31313">
    <property type="entry name" value="TY1 ENHANCER ACTIVATOR"/>
    <property type="match status" value="1"/>
</dbReference>
<keyword evidence="8" id="KW-1185">Reference proteome</keyword>
<dbReference type="OrthoDB" id="2283631at2759"/>
<dbReference type="GO" id="GO:0046872">
    <property type="term" value="F:metal ion binding"/>
    <property type="evidence" value="ECO:0007669"/>
    <property type="project" value="UniProtKB-KW"/>
</dbReference>
<dbReference type="InterPro" id="IPR051615">
    <property type="entry name" value="Transcr_Regulatory_Elem"/>
</dbReference>
<dbReference type="GO" id="GO:0003677">
    <property type="term" value="F:DNA binding"/>
    <property type="evidence" value="ECO:0007669"/>
    <property type="project" value="UniProtKB-KW"/>
</dbReference>
<dbReference type="PANTHER" id="PTHR31313:SF81">
    <property type="entry name" value="TY1 ENHANCER ACTIVATOR"/>
    <property type="match status" value="1"/>
</dbReference>
<dbReference type="Proteomes" id="UP000070444">
    <property type="component" value="Unassembled WGS sequence"/>
</dbReference>
<evidence type="ECO:0000313" key="8">
    <source>
        <dbReference type="Proteomes" id="UP000070444"/>
    </source>
</evidence>
<dbReference type="EMBL" id="KQ964537">
    <property type="protein sequence ID" value="KXN69360.1"/>
    <property type="molecule type" value="Genomic_DNA"/>
</dbReference>
<keyword evidence="5" id="KW-0804">Transcription</keyword>
<evidence type="ECO:0008006" key="9">
    <source>
        <dbReference type="Google" id="ProtNLM"/>
    </source>
</evidence>
<name>A0A137P2V4_CONC2</name>
<evidence type="ECO:0000256" key="5">
    <source>
        <dbReference type="ARBA" id="ARBA00023163"/>
    </source>
</evidence>
<keyword evidence="6" id="KW-0539">Nucleus</keyword>
<gene>
    <name evidence="7" type="ORF">CONCODRAFT_79340</name>
</gene>
<evidence type="ECO:0000256" key="1">
    <source>
        <dbReference type="ARBA" id="ARBA00022723"/>
    </source>
</evidence>
<keyword evidence="3" id="KW-0805">Transcription regulation</keyword>
<evidence type="ECO:0000256" key="4">
    <source>
        <dbReference type="ARBA" id="ARBA00023125"/>
    </source>
</evidence>
<evidence type="ECO:0000313" key="7">
    <source>
        <dbReference type="EMBL" id="KXN69360.1"/>
    </source>
</evidence>
<accession>A0A137P2V4</accession>